<comment type="caution">
    <text evidence="1">The sequence shown here is derived from an EMBL/GenBank/DDBJ whole genome shotgun (WGS) entry which is preliminary data.</text>
</comment>
<dbReference type="Proteomes" id="UP001157355">
    <property type="component" value="Unassembled WGS sequence"/>
</dbReference>
<dbReference type="RefSeq" id="WP_284325855.1">
    <property type="nucleotide sequence ID" value="NZ_BSPP01000010.1"/>
</dbReference>
<organism evidence="1 2">
    <name type="scientific">Cypionkella aquatica</name>
    <dbReference type="NCBI Taxonomy" id="1756042"/>
    <lineage>
        <taxon>Bacteria</taxon>
        <taxon>Pseudomonadati</taxon>
        <taxon>Pseudomonadota</taxon>
        <taxon>Alphaproteobacteria</taxon>
        <taxon>Rhodobacterales</taxon>
        <taxon>Paracoccaceae</taxon>
        <taxon>Cypionkella</taxon>
    </lineage>
</organism>
<dbReference type="EMBL" id="BSPP01000010">
    <property type="protein sequence ID" value="GLS87681.1"/>
    <property type="molecule type" value="Genomic_DNA"/>
</dbReference>
<dbReference type="SUPFAM" id="SSF55729">
    <property type="entry name" value="Acyl-CoA N-acyltransferases (Nat)"/>
    <property type="match status" value="1"/>
</dbReference>
<keyword evidence="2" id="KW-1185">Reference proteome</keyword>
<dbReference type="Gene3D" id="3.40.630.30">
    <property type="match status" value="1"/>
</dbReference>
<protein>
    <submittedName>
        <fullName evidence="1">Uncharacterized protein</fullName>
    </submittedName>
</protein>
<name>A0AA37X573_9RHOB</name>
<evidence type="ECO:0000313" key="1">
    <source>
        <dbReference type="EMBL" id="GLS87681.1"/>
    </source>
</evidence>
<dbReference type="InterPro" id="IPR016181">
    <property type="entry name" value="Acyl_CoA_acyltransferase"/>
</dbReference>
<proteinExistence type="predicted"/>
<evidence type="ECO:0000313" key="2">
    <source>
        <dbReference type="Proteomes" id="UP001157355"/>
    </source>
</evidence>
<sequence>MRPATACDIPRITDLVERLIEASGIPQAVDRAHAQAVLMSLILRPDALVLVTEGGFLAASIERSVINPEPIACEHGWFATDRSGLRLLRAFEAWAKSHEARVRLSTGVAGPDLSRLGYRAVEMAWVRD</sequence>
<dbReference type="AlphaFoldDB" id="A0AA37X573"/>
<reference evidence="1 2" key="1">
    <citation type="journal article" date="2014" name="Int. J. Syst. Evol. Microbiol.">
        <title>Complete genome sequence of Corynebacterium casei LMG S-19264T (=DSM 44701T), isolated from a smear-ripened cheese.</title>
        <authorList>
            <consortium name="US DOE Joint Genome Institute (JGI-PGF)"/>
            <person name="Walter F."/>
            <person name="Albersmeier A."/>
            <person name="Kalinowski J."/>
            <person name="Ruckert C."/>
        </authorList>
    </citation>
    <scope>NUCLEOTIDE SEQUENCE [LARGE SCALE GENOMIC DNA]</scope>
    <source>
        <strain evidence="1 2">NBRC 111766</strain>
    </source>
</reference>
<gene>
    <name evidence="1" type="ORF">GCM10010873_26550</name>
</gene>
<accession>A0AA37X573</accession>